<dbReference type="GO" id="GO:0005737">
    <property type="term" value="C:cytoplasm"/>
    <property type="evidence" value="ECO:0007669"/>
    <property type="project" value="TreeGrafter"/>
</dbReference>
<dbReference type="PANTHER" id="PTHR14677">
    <property type="entry name" value="ARSENITE INDUCUBLE RNA ASSOCIATED PROTEIN AIP-1-RELATED"/>
    <property type="match status" value="1"/>
</dbReference>
<feature type="domain" description="AN1-type" evidence="5">
    <location>
        <begin position="10"/>
        <end position="48"/>
    </location>
</feature>
<evidence type="ECO:0000259" key="5">
    <source>
        <dbReference type="SMART" id="SM00154"/>
    </source>
</evidence>
<dbReference type="Gene3D" id="4.10.1110.10">
    <property type="entry name" value="AN1-like Zinc finger"/>
    <property type="match status" value="2"/>
</dbReference>
<evidence type="ECO:0000313" key="6">
    <source>
        <dbReference type="EMBL" id="KDQ59405.1"/>
    </source>
</evidence>
<feature type="domain" description="AN1-type" evidence="5">
    <location>
        <begin position="75"/>
        <end position="114"/>
    </location>
</feature>
<gene>
    <name evidence="6" type="ORF">JAAARDRAFT_127056</name>
</gene>
<dbReference type="InterPro" id="IPR000058">
    <property type="entry name" value="Znf_AN1"/>
</dbReference>
<dbReference type="SUPFAM" id="SSF118310">
    <property type="entry name" value="AN1-like Zinc finger"/>
    <property type="match status" value="2"/>
</dbReference>
<dbReference type="STRING" id="933084.A0A067PZV8"/>
<dbReference type="GO" id="GO:0008270">
    <property type="term" value="F:zinc ion binding"/>
    <property type="evidence" value="ECO:0007669"/>
    <property type="project" value="UniProtKB-KW"/>
</dbReference>
<dbReference type="AlphaFoldDB" id="A0A067PZV8"/>
<dbReference type="PANTHER" id="PTHR14677:SF20">
    <property type="entry name" value="ZINC FINGER AN1-TYPE CONTAINING 2A-RELATED"/>
    <property type="match status" value="1"/>
</dbReference>
<dbReference type="SMART" id="SM00154">
    <property type="entry name" value="ZnF_AN1"/>
    <property type="match status" value="2"/>
</dbReference>
<organism evidence="6 7">
    <name type="scientific">Jaapia argillacea MUCL 33604</name>
    <dbReference type="NCBI Taxonomy" id="933084"/>
    <lineage>
        <taxon>Eukaryota</taxon>
        <taxon>Fungi</taxon>
        <taxon>Dikarya</taxon>
        <taxon>Basidiomycota</taxon>
        <taxon>Agaricomycotina</taxon>
        <taxon>Agaricomycetes</taxon>
        <taxon>Agaricomycetidae</taxon>
        <taxon>Jaapiales</taxon>
        <taxon>Jaapiaceae</taxon>
        <taxon>Jaapia</taxon>
    </lineage>
</organism>
<name>A0A067PZV8_9AGAM</name>
<evidence type="ECO:0000256" key="2">
    <source>
        <dbReference type="ARBA" id="ARBA00022771"/>
    </source>
</evidence>
<sequence>MDLPVVGAHCALASCHELDFLPIRCRCDKFYCRHHISPETHHCVVEPSTPVVNATFEKLVRCALDGCNKPSLESFVAGSGTTAGRSPAVCSACNLSFCASHRHAASHSCHPQELPTEPKNEAARALLHKHFPSSSTTKMEPKPLRSPKVPSDPKKLAQMQKLELMKMRHRAAPGDPRDKSASLGMDQRLHLRVSLGEIDDGKVFWFRKVHPCCT</sequence>
<dbReference type="HOGENOM" id="CLU_052358_1_0_1"/>
<evidence type="ECO:0000256" key="3">
    <source>
        <dbReference type="ARBA" id="ARBA00022833"/>
    </source>
</evidence>
<keyword evidence="1" id="KW-0479">Metal-binding</keyword>
<proteinExistence type="predicted"/>
<evidence type="ECO:0000256" key="4">
    <source>
        <dbReference type="SAM" id="MobiDB-lite"/>
    </source>
</evidence>
<dbReference type="InterPro" id="IPR035896">
    <property type="entry name" value="AN1-like_Znf"/>
</dbReference>
<keyword evidence="7" id="KW-1185">Reference proteome</keyword>
<keyword evidence="3" id="KW-0862">Zinc</keyword>
<keyword evidence="2" id="KW-0863">Zinc-finger</keyword>
<evidence type="ECO:0000313" key="7">
    <source>
        <dbReference type="Proteomes" id="UP000027265"/>
    </source>
</evidence>
<dbReference type="Pfam" id="PF01428">
    <property type="entry name" value="zf-AN1"/>
    <property type="match status" value="1"/>
</dbReference>
<protein>
    <recommendedName>
        <fullName evidence="5">AN1-type domain-containing protein</fullName>
    </recommendedName>
</protein>
<evidence type="ECO:0000256" key="1">
    <source>
        <dbReference type="ARBA" id="ARBA00022723"/>
    </source>
</evidence>
<dbReference type="OrthoDB" id="431929at2759"/>
<accession>A0A067PZV8</accession>
<dbReference type="InParanoid" id="A0A067PZV8"/>
<dbReference type="EMBL" id="KL197715">
    <property type="protein sequence ID" value="KDQ59405.1"/>
    <property type="molecule type" value="Genomic_DNA"/>
</dbReference>
<feature type="region of interest" description="Disordered" evidence="4">
    <location>
        <begin position="132"/>
        <end position="154"/>
    </location>
</feature>
<reference evidence="7" key="1">
    <citation type="journal article" date="2014" name="Proc. Natl. Acad. Sci. U.S.A.">
        <title>Extensive sampling of basidiomycete genomes demonstrates inadequacy of the white-rot/brown-rot paradigm for wood decay fungi.</title>
        <authorList>
            <person name="Riley R."/>
            <person name="Salamov A.A."/>
            <person name="Brown D.W."/>
            <person name="Nagy L.G."/>
            <person name="Floudas D."/>
            <person name="Held B.W."/>
            <person name="Levasseur A."/>
            <person name="Lombard V."/>
            <person name="Morin E."/>
            <person name="Otillar R."/>
            <person name="Lindquist E.A."/>
            <person name="Sun H."/>
            <person name="LaButti K.M."/>
            <person name="Schmutz J."/>
            <person name="Jabbour D."/>
            <person name="Luo H."/>
            <person name="Baker S.E."/>
            <person name="Pisabarro A.G."/>
            <person name="Walton J.D."/>
            <person name="Blanchette R.A."/>
            <person name="Henrissat B."/>
            <person name="Martin F."/>
            <person name="Cullen D."/>
            <person name="Hibbett D.S."/>
            <person name="Grigoriev I.V."/>
        </authorList>
    </citation>
    <scope>NUCLEOTIDE SEQUENCE [LARGE SCALE GENOMIC DNA]</scope>
    <source>
        <strain evidence="7">MUCL 33604</strain>
    </source>
</reference>
<dbReference type="Proteomes" id="UP000027265">
    <property type="component" value="Unassembled WGS sequence"/>
</dbReference>